<dbReference type="PANTHER" id="PTHR33116">
    <property type="entry name" value="REVERSE TRANSCRIPTASE ZINC-BINDING DOMAIN-CONTAINING PROTEIN-RELATED-RELATED"/>
    <property type="match status" value="1"/>
</dbReference>
<gene>
    <name evidence="1" type="ORF">J5N97_007885</name>
</gene>
<dbReference type="OrthoDB" id="687314at2759"/>
<organism evidence="1 2">
    <name type="scientific">Dioscorea zingiberensis</name>
    <dbReference type="NCBI Taxonomy" id="325984"/>
    <lineage>
        <taxon>Eukaryota</taxon>
        <taxon>Viridiplantae</taxon>
        <taxon>Streptophyta</taxon>
        <taxon>Embryophyta</taxon>
        <taxon>Tracheophyta</taxon>
        <taxon>Spermatophyta</taxon>
        <taxon>Magnoliopsida</taxon>
        <taxon>Liliopsida</taxon>
        <taxon>Dioscoreales</taxon>
        <taxon>Dioscoreaceae</taxon>
        <taxon>Dioscorea</taxon>
    </lineage>
</organism>
<reference evidence="1" key="1">
    <citation type="submission" date="2021-03" db="EMBL/GenBank/DDBJ databases">
        <authorList>
            <person name="Li Z."/>
            <person name="Yang C."/>
        </authorList>
    </citation>
    <scope>NUCLEOTIDE SEQUENCE</scope>
    <source>
        <strain evidence="1">Dzin_1.0</strain>
        <tissue evidence="1">Leaf</tissue>
    </source>
</reference>
<protein>
    <submittedName>
        <fullName evidence="1">Uncharacterized protein</fullName>
    </submittedName>
</protein>
<dbReference type="Proteomes" id="UP001085076">
    <property type="component" value="Miscellaneous, Linkage group lg01"/>
</dbReference>
<evidence type="ECO:0000313" key="2">
    <source>
        <dbReference type="Proteomes" id="UP001085076"/>
    </source>
</evidence>
<proteinExistence type="predicted"/>
<accession>A0A9D5DE50</accession>
<dbReference type="AlphaFoldDB" id="A0A9D5DE50"/>
<keyword evidence="2" id="KW-1185">Reference proteome</keyword>
<dbReference type="PANTHER" id="PTHR33116:SF78">
    <property type="entry name" value="OS12G0587133 PROTEIN"/>
    <property type="match status" value="1"/>
</dbReference>
<dbReference type="EMBL" id="JAGGNH010000001">
    <property type="protein sequence ID" value="KAJ0989529.1"/>
    <property type="molecule type" value="Genomic_DNA"/>
</dbReference>
<name>A0A9D5DE50_9LILI</name>
<comment type="caution">
    <text evidence="1">The sequence shown here is derived from an EMBL/GenBank/DDBJ whole genome shotgun (WGS) entry which is preliminary data.</text>
</comment>
<sequence>MVGRLTLINSTTISLPVYGLNTYAILDATFDGISRLVRRFLWGRDSNSGGAHLIGWSTVIKPKANGGLGIKDLKRMEDSLMVKHALDLINQEDKNWIKYMTFKYGNLNIWNLKMHVKPSYIFKSLHIVITKMKIHTVSSIVIKPGPPIDLGGSGSRVIRVNAGLIT</sequence>
<reference evidence="1" key="2">
    <citation type="journal article" date="2022" name="Hortic Res">
        <title>The genome of Dioscorea zingiberensis sheds light on the biosynthesis, origin and evolution of the medicinally important diosgenin saponins.</title>
        <authorList>
            <person name="Li Y."/>
            <person name="Tan C."/>
            <person name="Li Z."/>
            <person name="Guo J."/>
            <person name="Li S."/>
            <person name="Chen X."/>
            <person name="Wang C."/>
            <person name="Dai X."/>
            <person name="Yang H."/>
            <person name="Song W."/>
            <person name="Hou L."/>
            <person name="Xu J."/>
            <person name="Tong Z."/>
            <person name="Xu A."/>
            <person name="Yuan X."/>
            <person name="Wang W."/>
            <person name="Yang Q."/>
            <person name="Chen L."/>
            <person name="Sun Z."/>
            <person name="Wang K."/>
            <person name="Pan B."/>
            <person name="Chen J."/>
            <person name="Bao Y."/>
            <person name="Liu F."/>
            <person name="Qi X."/>
            <person name="Gang D.R."/>
            <person name="Wen J."/>
            <person name="Li J."/>
        </authorList>
    </citation>
    <scope>NUCLEOTIDE SEQUENCE</scope>
    <source>
        <strain evidence="1">Dzin_1.0</strain>
    </source>
</reference>
<evidence type="ECO:0000313" key="1">
    <source>
        <dbReference type="EMBL" id="KAJ0989529.1"/>
    </source>
</evidence>